<dbReference type="EMBL" id="AAMOTX010000012">
    <property type="protein sequence ID" value="EDJ5821224.1"/>
    <property type="molecule type" value="Genomic_DNA"/>
</dbReference>
<organism evidence="3">
    <name type="scientific">Salmonella enterica</name>
    <name type="common">Salmonella choleraesuis</name>
    <dbReference type="NCBI Taxonomy" id="28901"/>
    <lineage>
        <taxon>Bacteria</taxon>
        <taxon>Pseudomonadati</taxon>
        <taxon>Pseudomonadota</taxon>
        <taxon>Gammaproteobacteria</taxon>
        <taxon>Enterobacterales</taxon>
        <taxon>Enterobacteriaceae</taxon>
        <taxon>Salmonella</taxon>
    </lineage>
</organism>
<reference evidence="3" key="1">
    <citation type="submission" date="2019-09" db="EMBL/GenBank/DDBJ databases">
        <authorList>
            <consortium name="PulseNet: The National Subtyping Network for Foodborne Disease Surveillance"/>
            <person name="Tarr C.L."/>
            <person name="Trees E."/>
            <person name="Katz L.S."/>
            <person name="Carleton-Romer H.A."/>
            <person name="Stroika S."/>
            <person name="Kucerova Z."/>
            <person name="Roache K.F."/>
            <person name="Sabol A.L."/>
            <person name="Besser J."/>
            <person name="Gerner-Smidt P."/>
        </authorList>
    </citation>
    <scope>NUCLEOTIDE SEQUENCE</scope>
    <source>
        <strain evidence="2">PNUSAS086255</strain>
        <strain evidence="3">PNUSAS095236</strain>
        <strain evidence="4">PNUSAS111738</strain>
    </source>
</reference>
<comment type="caution">
    <text evidence="3">The sequence shown here is derived from an EMBL/GenBank/DDBJ whole genome shotgun (WGS) entry which is preliminary data.</text>
</comment>
<dbReference type="EMBL" id="AAJCBN010000024">
    <property type="protein sequence ID" value="ECK5072226.1"/>
    <property type="molecule type" value="Genomic_DNA"/>
</dbReference>
<keyword evidence="1" id="KW-0472">Membrane</keyword>
<evidence type="ECO:0000313" key="4">
    <source>
        <dbReference type="EMBL" id="EDJ5821224.1"/>
    </source>
</evidence>
<sequence>MIDFQAKLITGIVSLVVLICWVMINSAAPKTDELLSLYHINNFQQWISEDCKEMTLADFRLDTVPEHLRNKAHKLAEMCLSKK</sequence>
<keyword evidence="1" id="KW-0812">Transmembrane</keyword>
<name>A0A5V5CWI1_SALER</name>
<gene>
    <name evidence="3" type="ORF">F0154_21975</name>
    <name evidence="2" type="ORF">FRK98_10805</name>
    <name evidence="4" type="ORF">GFE34_14475</name>
</gene>
<dbReference type="AlphaFoldDB" id="A0A5V5CWI1"/>
<keyword evidence="1" id="KW-1133">Transmembrane helix</keyword>
<evidence type="ECO:0000313" key="2">
    <source>
        <dbReference type="EMBL" id="ECK5072226.1"/>
    </source>
</evidence>
<proteinExistence type="predicted"/>
<accession>A0A5V5CWI1</accession>
<evidence type="ECO:0000256" key="1">
    <source>
        <dbReference type="SAM" id="Phobius"/>
    </source>
</evidence>
<protein>
    <submittedName>
        <fullName evidence="3">Uncharacterized protein</fullName>
    </submittedName>
</protein>
<evidence type="ECO:0000313" key="3">
    <source>
        <dbReference type="EMBL" id="ECQ8329208.1"/>
    </source>
</evidence>
<feature type="transmembrane region" description="Helical" evidence="1">
    <location>
        <begin position="6"/>
        <end position="24"/>
    </location>
</feature>
<dbReference type="EMBL" id="AAKDBL010000016">
    <property type="protein sequence ID" value="ECQ8329208.1"/>
    <property type="molecule type" value="Genomic_DNA"/>
</dbReference>